<proteinExistence type="predicted"/>
<evidence type="ECO:0000256" key="2">
    <source>
        <dbReference type="SAM" id="MobiDB-lite"/>
    </source>
</evidence>
<evidence type="ECO:0000313" key="3">
    <source>
        <dbReference type="EMBL" id="SJM33063.1"/>
    </source>
</evidence>
<dbReference type="EMBL" id="FUIG01000041">
    <property type="protein sequence ID" value="SJM33063.1"/>
    <property type="molecule type" value="Genomic_DNA"/>
</dbReference>
<feature type="coiled-coil region" evidence="1">
    <location>
        <begin position="31"/>
        <end position="65"/>
    </location>
</feature>
<accession>A0A2P9APH5</accession>
<name>A0A2P9APH5_9HYPH</name>
<organism evidence="3 4">
    <name type="scientific">Mesorhizobium delmotii</name>
    <dbReference type="NCBI Taxonomy" id="1631247"/>
    <lineage>
        <taxon>Bacteria</taxon>
        <taxon>Pseudomonadati</taxon>
        <taxon>Pseudomonadota</taxon>
        <taxon>Alphaproteobacteria</taxon>
        <taxon>Hyphomicrobiales</taxon>
        <taxon>Phyllobacteriaceae</taxon>
        <taxon>Mesorhizobium</taxon>
    </lineage>
</organism>
<feature type="region of interest" description="Disordered" evidence="2">
    <location>
        <begin position="107"/>
        <end position="131"/>
    </location>
</feature>
<dbReference type="AlphaFoldDB" id="A0A2P9APH5"/>
<protein>
    <submittedName>
        <fullName evidence="3">Uncharacterized protein</fullName>
    </submittedName>
</protein>
<evidence type="ECO:0000313" key="4">
    <source>
        <dbReference type="Proteomes" id="UP000245698"/>
    </source>
</evidence>
<dbReference type="Proteomes" id="UP000245698">
    <property type="component" value="Unassembled WGS sequence"/>
</dbReference>
<gene>
    <name evidence="3" type="ORF">BQ8482_330198</name>
</gene>
<dbReference type="RefSeq" id="WP_123149862.1">
    <property type="nucleotide sequence ID" value="NZ_FUIG01000041.1"/>
</dbReference>
<keyword evidence="4" id="KW-1185">Reference proteome</keyword>
<keyword evidence="1" id="KW-0175">Coiled coil</keyword>
<sequence length="179" mass="19666">MAKKPMTREELLAQLEALDNSTEVGKHKAEVSRLTEENATLLSQRQELERQLKQEREALQLVREAIRKVDIRTRSHGADRPGHAELTAAAERASRMEWAAVQVGIQKGTHDPETGLPYTAETKPQRDLTAGAPKVTQTELASFFPSLSGPEVDVTDTADALADTDLSELKTALEIAKAE</sequence>
<evidence type="ECO:0000256" key="1">
    <source>
        <dbReference type="SAM" id="Coils"/>
    </source>
</evidence>
<reference evidence="4" key="1">
    <citation type="submission" date="2016-12" db="EMBL/GenBank/DDBJ databases">
        <authorList>
            <person name="Brunel B."/>
        </authorList>
    </citation>
    <scope>NUCLEOTIDE SEQUENCE [LARGE SCALE GENOMIC DNA]</scope>
</reference>